<evidence type="ECO:0000256" key="1">
    <source>
        <dbReference type="ARBA" id="ARBA00004651"/>
    </source>
</evidence>
<feature type="transmembrane region" description="Helical" evidence="7">
    <location>
        <begin position="214"/>
        <end position="241"/>
    </location>
</feature>
<gene>
    <name evidence="9" type="primary">epsF</name>
    <name evidence="9" type="ORF">SAMEA4364220_00299</name>
</gene>
<organism evidence="9 10">
    <name type="scientific">Megamonas hypermegale</name>
    <dbReference type="NCBI Taxonomy" id="158847"/>
    <lineage>
        <taxon>Bacteria</taxon>
        <taxon>Bacillati</taxon>
        <taxon>Bacillota</taxon>
        <taxon>Negativicutes</taxon>
        <taxon>Selenomonadales</taxon>
        <taxon>Selenomonadaceae</taxon>
        <taxon>Megamonas</taxon>
    </lineage>
</organism>
<dbReference type="Gene3D" id="1.20.81.30">
    <property type="entry name" value="Type II secretion system (T2SS), domain F"/>
    <property type="match status" value="2"/>
</dbReference>
<dbReference type="InterPro" id="IPR018076">
    <property type="entry name" value="T2SS_GspF_dom"/>
</dbReference>
<dbReference type="eggNOG" id="COG1459">
    <property type="taxonomic scope" value="Bacteria"/>
</dbReference>
<feature type="transmembrane region" description="Helical" evidence="7">
    <location>
        <begin position="171"/>
        <end position="194"/>
    </location>
</feature>
<keyword evidence="4 7" id="KW-0812">Transmembrane</keyword>
<dbReference type="GeneID" id="78506336"/>
<evidence type="ECO:0000259" key="8">
    <source>
        <dbReference type="Pfam" id="PF00482"/>
    </source>
</evidence>
<comment type="similarity">
    <text evidence="2">Belongs to the GSP F family.</text>
</comment>
<dbReference type="Proteomes" id="UP000215383">
    <property type="component" value="Chromosome 1"/>
</dbReference>
<evidence type="ECO:0000256" key="3">
    <source>
        <dbReference type="ARBA" id="ARBA00022475"/>
    </source>
</evidence>
<dbReference type="InterPro" id="IPR003004">
    <property type="entry name" value="GspF/PilC"/>
</dbReference>
<dbReference type="PANTHER" id="PTHR30012:SF0">
    <property type="entry name" value="TYPE II SECRETION SYSTEM PROTEIN F-RELATED"/>
    <property type="match status" value="1"/>
</dbReference>
<evidence type="ECO:0000256" key="6">
    <source>
        <dbReference type="ARBA" id="ARBA00023136"/>
    </source>
</evidence>
<keyword evidence="3" id="KW-1003">Cell membrane</keyword>
<feature type="domain" description="Type II secretion system protein GspF" evidence="8">
    <location>
        <begin position="72"/>
        <end position="195"/>
    </location>
</feature>
<evidence type="ECO:0000256" key="2">
    <source>
        <dbReference type="ARBA" id="ARBA00005745"/>
    </source>
</evidence>
<feature type="domain" description="Type II secretion system protein GspF" evidence="8">
    <location>
        <begin position="277"/>
        <end position="397"/>
    </location>
</feature>
<dbReference type="Pfam" id="PF00482">
    <property type="entry name" value="T2SSF"/>
    <property type="match status" value="2"/>
</dbReference>
<dbReference type="RefSeq" id="WP_027890554.1">
    <property type="nucleotide sequence ID" value="NZ_LT906446.1"/>
</dbReference>
<dbReference type="EMBL" id="LT906446">
    <property type="protein sequence ID" value="SNU95039.1"/>
    <property type="molecule type" value="Genomic_DNA"/>
</dbReference>
<accession>A0A239TBZ4</accession>
<dbReference type="PRINTS" id="PR00812">
    <property type="entry name" value="BCTERIALGSPF"/>
</dbReference>
<dbReference type="GO" id="GO:0005886">
    <property type="term" value="C:plasma membrane"/>
    <property type="evidence" value="ECO:0007669"/>
    <property type="project" value="UniProtKB-SubCell"/>
</dbReference>
<keyword evidence="6 7" id="KW-0472">Membrane</keyword>
<evidence type="ECO:0000256" key="5">
    <source>
        <dbReference type="ARBA" id="ARBA00022989"/>
    </source>
</evidence>
<feature type="transmembrane region" description="Helical" evidence="7">
    <location>
        <begin position="378"/>
        <end position="399"/>
    </location>
</feature>
<keyword evidence="5 7" id="KW-1133">Transmembrane helix</keyword>
<comment type="subcellular location">
    <subcellularLocation>
        <location evidence="1">Cell membrane</location>
        <topology evidence="1">Multi-pass membrane protein</topology>
    </subcellularLocation>
</comment>
<dbReference type="InterPro" id="IPR042094">
    <property type="entry name" value="T2SS_GspF_sf"/>
</dbReference>
<protein>
    <submittedName>
        <fullName evidence="9">Cholera toxin secretion protein epsF</fullName>
    </submittedName>
</protein>
<name>A0A239TBZ4_9FIRM</name>
<proteinExistence type="inferred from homology"/>
<dbReference type="AlphaFoldDB" id="A0A239TBZ4"/>
<evidence type="ECO:0000313" key="10">
    <source>
        <dbReference type="Proteomes" id="UP000215383"/>
    </source>
</evidence>
<keyword evidence="10" id="KW-1185">Reference proteome</keyword>
<evidence type="ECO:0000256" key="4">
    <source>
        <dbReference type="ARBA" id="ARBA00022692"/>
    </source>
</evidence>
<evidence type="ECO:0000256" key="7">
    <source>
        <dbReference type="SAM" id="Phobius"/>
    </source>
</evidence>
<evidence type="ECO:0000313" key="9">
    <source>
        <dbReference type="EMBL" id="SNU95039.1"/>
    </source>
</evidence>
<dbReference type="PANTHER" id="PTHR30012">
    <property type="entry name" value="GENERAL SECRETION PATHWAY PROTEIN"/>
    <property type="match status" value="1"/>
</dbReference>
<reference evidence="9 10" key="1">
    <citation type="submission" date="2017-06" db="EMBL/GenBank/DDBJ databases">
        <authorList>
            <consortium name="Pathogen Informatics"/>
        </authorList>
    </citation>
    <scope>NUCLEOTIDE SEQUENCE [LARGE SCALE GENOMIC DNA]</scope>
    <source>
        <strain evidence="9 10">NCTC10570</strain>
    </source>
</reference>
<sequence length="407" mass="46585">MKKFFYKARDSATGSVVKGCFKADCKAEVAEYLKQEQYLIISINHNDFISLKQSLLQKLNKEKIKTRDLIILCRQLSIMLEAGINIIEAILILQQNCSNKNMQKFLVFTTAKLKEGNSFTDIWRQKANILPAYLLNSLNVAENTGMLPSALSLSADFLEKLDDERQKIRQICIYPAFLLLILFAVLNIMILFVLPAFADVFQRMKIPLPFITQLVFSLGLFIKNNYMVLCVGGLSLGLIMAKCWQKDIVKYEFYKYVLRLPFIGDFMQKLFLLQINRQLEFLIGSGIDIDESFSIMIAGFNNSYLNKLLKSIQYSLRQGFSLYTSFKNTHLNNSIFMELINVGEQTGMLKETLHYNNVFLSKDVDNFIDEFTKFLEPILMIIVGAVVAVFVIAIILPLFEMSSNIGL</sequence>